<reference evidence="4 5" key="1">
    <citation type="submission" date="2022-01" db="EMBL/GenBank/DDBJ databases">
        <title>Dethiosulfovibrio faecalis sp. nov., a novel proteolytic, non-sulfur-reducing bacterium isolated from a marine aquaculture solid waste bioreactor.</title>
        <authorList>
            <person name="Grabowski S."/>
            <person name="Apolinario E."/>
            <person name="Schneider N."/>
            <person name="Marshall C.W."/>
            <person name="Sowers K.R."/>
        </authorList>
    </citation>
    <scope>NUCLEOTIDE SEQUENCE [LARGE SCALE GENOMIC DNA]</scope>
    <source>
        <strain evidence="4 5">DSM 12537</strain>
    </source>
</reference>
<gene>
    <name evidence="4" type="ORF">L2W38_02285</name>
</gene>
<comment type="pathway">
    <text evidence="2">Bacterial outer membrane biogenesis; LPS core biosynthesis.</text>
</comment>
<dbReference type="InterPro" id="IPR007507">
    <property type="entry name" value="Glycos_transf_N"/>
</dbReference>
<dbReference type="Gene3D" id="3.40.50.11720">
    <property type="entry name" value="3-Deoxy-D-manno-octulosonic-acid transferase, N-terminal domain"/>
    <property type="match status" value="1"/>
</dbReference>
<protein>
    <recommendedName>
        <fullName evidence="2">3-deoxy-D-manno-octulosonic acid transferase</fullName>
        <shortName evidence="2">Kdo transferase</shortName>
        <ecNumber evidence="2">2.4.99.12</ecNumber>
    </recommendedName>
    <alternativeName>
        <fullName evidence="2">Lipid IV(A) 3-deoxy-D-manno-octulosonic acid transferase</fullName>
    </alternativeName>
</protein>
<evidence type="ECO:0000313" key="5">
    <source>
        <dbReference type="Proteomes" id="UP001200430"/>
    </source>
</evidence>
<evidence type="ECO:0000256" key="2">
    <source>
        <dbReference type="RuleBase" id="RU365103"/>
    </source>
</evidence>
<sequence length="420" mass="47148">MSLSLQLYRGAAALGFALASPWLERKYAGVGLKERRGIYDPSLMSQLRKRGRPLWVHAVSVGEVQSAAPFLRRAKVALEKRPVILSTITPTGREMAGRLLQDVPDRVISYPWDSPVLLNRALNALRPKVYVTVETEIWPGMLWEMSRRNVPAFMVNGRFSDKTYLSMRRFRSFWREVLSCYTGMMVRSRSDMEKLIDLGVEEEKIEITGDCKADALMERKAELDKDEILATLGDGGPIVLAGSTHTGEDEIVIKAFRKVLNRYPDARLVIVPRHPERSRRIARSASDLGPVSLYSRIEPGWRTLVVDVIGVLFGLYSVADCAFVGGSIAPRGGQNIMEAALFGVPFCQGPHYEDFVEATDSMVKMGICTMISDEDTMATAFLRDLDGRRRKKVEADCRDYFQGLESAADRSWEIVAPYLN</sequence>
<comment type="catalytic activity">
    <reaction evidence="2">
        <text>lipid IVA (E. coli) + CMP-3-deoxy-beta-D-manno-octulosonate = alpha-Kdo-(2-&gt;6)-lipid IVA (E. coli) + CMP + H(+)</text>
        <dbReference type="Rhea" id="RHEA:28066"/>
        <dbReference type="ChEBI" id="CHEBI:15378"/>
        <dbReference type="ChEBI" id="CHEBI:58603"/>
        <dbReference type="ChEBI" id="CHEBI:60364"/>
        <dbReference type="ChEBI" id="CHEBI:60377"/>
        <dbReference type="ChEBI" id="CHEBI:85987"/>
        <dbReference type="EC" id="2.4.99.12"/>
    </reaction>
</comment>
<name>A0ABS9EKG6_9BACT</name>
<feature type="domain" description="3-deoxy-D-manno-octulosonic-acid transferase N-terminal" evidence="3">
    <location>
        <begin position="32"/>
        <end position="214"/>
    </location>
</feature>
<dbReference type="InterPro" id="IPR039901">
    <property type="entry name" value="Kdotransferase"/>
</dbReference>
<keyword evidence="2" id="KW-0448">Lipopolysaccharide biosynthesis</keyword>
<dbReference type="GO" id="GO:0016740">
    <property type="term" value="F:transferase activity"/>
    <property type="evidence" value="ECO:0007669"/>
    <property type="project" value="UniProtKB-KW"/>
</dbReference>
<dbReference type="Pfam" id="PF04413">
    <property type="entry name" value="Glycos_transf_N"/>
    <property type="match status" value="1"/>
</dbReference>
<dbReference type="Gene3D" id="3.40.50.2000">
    <property type="entry name" value="Glycogen Phosphorylase B"/>
    <property type="match status" value="1"/>
</dbReference>
<dbReference type="PANTHER" id="PTHR42755:SF1">
    <property type="entry name" value="3-DEOXY-D-MANNO-OCTULOSONIC ACID TRANSFERASE, MITOCHONDRIAL-RELATED"/>
    <property type="match status" value="1"/>
</dbReference>
<accession>A0ABS9EKG6</accession>
<evidence type="ECO:0000256" key="1">
    <source>
        <dbReference type="ARBA" id="ARBA00022679"/>
    </source>
</evidence>
<dbReference type="EMBL" id="JAKGUD010000002">
    <property type="protein sequence ID" value="MCF4141645.1"/>
    <property type="molecule type" value="Genomic_DNA"/>
</dbReference>
<keyword evidence="2" id="KW-0472">Membrane</keyword>
<dbReference type="InterPro" id="IPR038107">
    <property type="entry name" value="Glycos_transf_N_sf"/>
</dbReference>
<keyword evidence="5" id="KW-1185">Reference proteome</keyword>
<keyword evidence="1 2" id="KW-0808">Transferase</keyword>
<evidence type="ECO:0000313" key="4">
    <source>
        <dbReference type="EMBL" id="MCF4141645.1"/>
    </source>
</evidence>
<comment type="function">
    <text evidence="2">Involved in lipopolysaccharide (LPS) biosynthesis. Catalyzes the transfer of 3-deoxy-D-manno-octulosonate (Kdo) residue(s) from CMP-Kdo to lipid IV(A), the tetraacyldisaccharide-1,4'-bisphosphate precursor of lipid A.</text>
</comment>
<dbReference type="RefSeq" id="WP_236098156.1">
    <property type="nucleotide sequence ID" value="NZ_JAKGUD010000002.1"/>
</dbReference>
<dbReference type="PANTHER" id="PTHR42755">
    <property type="entry name" value="3-DEOXY-MANNO-OCTULOSONATE CYTIDYLYLTRANSFERASE"/>
    <property type="match status" value="1"/>
</dbReference>
<evidence type="ECO:0000259" key="3">
    <source>
        <dbReference type="Pfam" id="PF04413"/>
    </source>
</evidence>
<dbReference type="Proteomes" id="UP001200430">
    <property type="component" value="Unassembled WGS sequence"/>
</dbReference>
<comment type="caution">
    <text evidence="4">The sequence shown here is derived from an EMBL/GenBank/DDBJ whole genome shotgun (WGS) entry which is preliminary data.</text>
</comment>
<comment type="subcellular location">
    <subcellularLocation>
        <location evidence="2">Cell membrane</location>
    </subcellularLocation>
</comment>
<proteinExistence type="inferred from homology"/>
<dbReference type="EC" id="2.4.99.12" evidence="2"/>
<organism evidence="4 5">
    <name type="scientific">Dethiosulfovibrio marinus</name>
    <dbReference type="NCBI Taxonomy" id="133532"/>
    <lineage>
        <taxon>Bacteria</taxon>
        <taxon>Thermotogati</taxon>
        <taxon>Synergistota</taxon>
        <taxon>Synergistia</taxon>
        <taxon>Synergistales</taxon>
        <taxon>Dethiosulfovibrionaceae</taxon>
        <taxon>Dethiosulfovibrio</taxon>
    </lineage>
</organism>
<dbReference type="SUPFAM" id="SSF53756">
    <property type="entry name" value="UDP-Glycosyltransferase/glycogen phosphorylase"/>
    <property type="match status" value="1"/>
</dbReference>
<comment type="similarity">
    <text evidence="2">Belongs to the glycosyltransferase group 1 family.</text>
</comment>
<keyword evidence="2" id="KW-1003">Cell membrane</keyword>